<sequence length="557" mass="61509">MGAGFVRSLRSVVPGAAPGSAWAQRDVGPTLRRFFGAYENGDVWAVYRRYKNIDLDNSGWISYEELSEILFLPEFNLLFIFDAFSQQNALIDSRELLVMVCLFSSSKLSEKCGVFMTLFDSSHSGTCTAAEVANIATSALQVLGRCTGAPVRGKDIAAAMQEELSDVLPLYREAALRLGSEATFKEERIFGQDEVDEVCSSFRQVYDELPIGQAPPPNCVAPPAPDWDKTATVSADKMQHAASVRPLGRNLTEAELTHMALLGGMDNEEDDREQAAEILKEKTLLRRKEEMEKEAAKAAIQPARGWMVVHGADFVTVSKEMARFRHLFVKCVAQALDVPSGILTIVDVTPGSVVVEFLIHPSLRGGDRRSAIQLLVALAEQLINGKSTLRRGHFSAYAASAELLVGETRRTAVHPLSIADGVICCDQSVQCCNPQAVLDEVLARLETENKRAEVAEEKYRQAVIELRRRDESVKSLTKLLDQAKQQEEDSCGLQQLAELRAESGKHLSQELAKQQAFEVKEQQRDKELTEQGGPVQLQSLRCGMQLSMGRGNLARYF</sequence>
<organism evidence="3 4">
    <name type="scientific">Effrenium voratum</name>
    <dbReference type="NCBI Taxonomy" id="2562239"/>
    <lineage>
        <taxon>Eukaryota</taxon>
        <taxon>Sar</taxon>
        <taxon>Alveolata</taxon>
        <taxon>Dinophyceae</taxon>
        <taxon>Suessiales</taxon>
        <taxon>Symbiodiniaceae</taxon>
        <taxon>Effrenium</taxon>
    </lineage>
</organism>
<name>A0AA36IZP0_9DINO</name>
<dbReference type="Gene3D" id="1.10.238.10">
    <property type="entry name" value="EF-hand"/>
    <property type="match status" value="1"/>
</dbReference>
<dbReference type="EMBL" id="CAUJNA010003248">
    <property type="protein sequence ID" value="CAJ1396940.1"/>
    <property type="molecule type" value="Genomic_DNA"/>
</dbReference>
<evidence type="ECO:0000313" key="3">
    <source>
        <dbReference type="EMBL" id="CAJ1396940.1"/>
    </source>
</evidence>
<evidence type="ECO:0000256" key="1">
    <source>
        <dbReference type="ARBA" id="ARBA00022837"/>
    </source>
</evidence>
<comment type="caution">
    <text evidence="3">The sequence shown here is derived from an EMBL/GenBank/DDBJ whole genome shotgun (WGS) entry which is preliminary data.</text>
</comment>
<dbReference type="Proteomes" id="UP001178507">
    <property type="component" value="Unassembled WGS sequence"/>
</dbReference>
<protein>
    <submittedName>
        <fullName evidence="3">Uncharacterized protein</fullName>
    </submittedName>
</protein>
<reference evidence="3" key="1">
    <citation type="submission" date="2023-08" db="EMBL/GenBank/DDBJ databases">
        <authorList>
            <person name="Chen Y."/>
            <person name="Shah S."/>
            <person name="Dougan E. K."/>
            <person name="Thang M."/>
            <person name="Chan C."/>
        </authorList>
    </citation>
    <scope>NUCLEOTIDE SEQUENCE</scope>
</reference>
<gene>
    <name evidence="3" type="ORF">EVOR1521_LOCUS21064</name>
</gene>
<keyword evidence="2" id="KW-0175">Coiled coil</keyword>
<keyword evidence="4" id="KW-1185">Reference proteome</keyword>
<evidence type="ECO:0000313" key="4">
    <source>
        <dbReference type="Proteomes" id="UP001178507"/>
    </source>
</evidence>
<evidence type="ECO:0000256" key="2">
    <source>
        <dbReference type="SAM" id="Coils"/>
    </source>
</evidence>
<dbReference type="PROSITE" id="PS00018">
    <property type="entry name" value="EF_HAND_1"/>
    <property type="match status" value="1"/>
</dbReference>
<dbReference type="InterPro" id="IPR011992">
    <property type="entry name" value="EF-hand-dom_pair"/>
</dbReference>
<keyword evidence="1" id="KW-0106">Calcium</keyword>
<dbReference type="InterPro" id="IPR018247">
    <property type="entry name" value="EF_Hand_1_Ca_BS"/>
</dbReference>
<accession>A0AA36IZP0</accession>
<feature type="coiled-coil region" evidence="2">
    <location>
        <begin position="438"/>
        <end position="486"/>
    </location>
</feature>
<proteinExistence type="predicted"/>
<dbReference type="SUPFAM" id="SSF47473">
    <property type="entry name" value="EF-hand"/>
    <property type="match status" value="1"/>
</dbReference>
<dbReference type="AlphaFoldDB" id="A0AA36IZP0"/>